<evidence type="ECO:0000313" key="20">
    <source>
        <dbReference type="Proteomes" id="UP000010552"/>
    </source>
</evidence>
<dbReference type="SMART" id="SM00322">
    <property type="entry name" value="KH"/>
    <property type="match status" value="1"/>
</dbReference>
<dbReference type="PROSITE" id="PS51162">
    <property type="entry name" value="THYROGLOBULIN_1_2"/>
    <property type="match status" value="1"/>
</dbReference>
<evidence type="ECO:0000256" key="12">
    <source>
        <dbReference type="ARBA" id="ARBA00069184"/>
    </source>
</evidence>
<dbReference type="SUPFAM" id="SSF55144">
    <property type="entry name" value="LigT-like"/>
    <property type="match status" value="1"/>
</dbReference>
<keyword evidence="2" id="KW-0964">Secreted</keyword>
<dbReference type="SUPFAM" id="SSF100895">
    <property type="entry name" value="Kazal-type serine protease inhibitors"/>
    <property type="match status" value="1"/>
</dbReference>
<evidence type="ECO:0000256" key="16">
    <source>
        <dbReference type="SAM" id="MobiDB-lite"/>
    </source>
</evidence>
<evidence type="ECO:0000256" key="6">
    <source>
        <dbReference type="ARBA" id="ARBA00022837"/>
    </source>
</evidence>
<dbReference type="FunFam" id="4.10.800.10:FF:000001">
    <property type="entry name" value="Testican-3 isoform 2"/>
    <property type="match status" value="1"/>
</dbReference>
<dbReference type="CDD" id="cd16238">
    <property type="entry name" value="EFh_SPARC_TICN2"/>
    <property type="match status" value="1"/>
</dbReference>
<dbReference type="Gene3D" id="3.30.60.30">
    <property type="match status" value="1"/>
</dbReference>
<dbReference type="GO" id="GO:0006355">
    <property type="term" value="P:regulation of DNA-templated transcription"/>
    <property type="evidence" value="ECO:0007669"/>
    <property type="project" value="TreeGrafter"/>
</dbReference>
<evidence type="ECO:0000256" key="11">
    <source>
        <dbReference type="ARBA" id="ARBA00054013"/>
    </source>
</evidence>
<dbReference type="InterPro" id="IPR036857">
    <property type="entry name" value="Thyroglobulin_1_sf"/>
</dbReference>
<dbReference type="SMART" id="SM00280">
    <property type="entry name" value="KAZAL"/>
    <property type="match status" value="1"/>
</dbReference>
<dbReference type="GO" id="GO:0006307">
    <property type="term" value="P:DNA alkylation repair"/>
    <property type="evidence" value="ECO:0007669"/>
    <property type="project" value="InterPro"/>
</dbReference>
<dbReference type="GO" id="GO:0005634">
    <property type="term" value="C:nucleus"/>
    <property type="evidence" value="ECO:0007669"/>
    <property type="project" value="TreeGrafter"/>
</dbReference>
<accession>L5KDC4</accession>
<dbReference type="PANTHER" id="PTHR13360:SF1">
    <property type="entry name" value="ACTIVATING SIGNAL COINTEGRATOR 1 COMPLEX SUBUNIT 1"/>
    <property type="match status" value="1"/>
</dbReference>
<dbReference type="Pfam" id="PF00013">
    <property type="entry name" value="KH_1"/>
    <property type="match status" value="1"/>
</dbReference>
<dbReference type="FunFam" id="1.10.238.10:FF:000101">
    <property type="entry name" value="SPARC/osteonectin, cwcv and kazal-like domains proteoglycan 2"/>
    <property type="match status" value="1"/>
</dbReference>
<dbReference type="SMART" id="SM00211">
    <property type="entry name" value="TY"/>
    <property type="match status" value="1"/>
</dbReference>
<dbReference type="InterPro" id="IPR019577">
    <property type="entry name" value="SPARC/Testican_Ca-bd-dom"/>
</dbReference>
<dbReference type="CDD" id="cd00191">
    <property type="entry name" value="TY"/>
    <property type="match status" value="1"/>
</dbReference>
<evidence type="ECO:0000259" key="17">
    <source>
        <dbReference type="PROSITE" id="PS51162"/>
    </source>
</evidence>
<protein>
    <recommendedName>
        <fullName evidence="12">Testican-2</fullName>
    </recommendedName>
    <alternativeName>
        <fullName evidence="13">SPARC/osteonectin, CWCV, and Kazal-like domains proteoglycan 2</fullName>
    </alternativeName>
</protein>
<evidence type="ECO:0000256" key="8">
    <source>
        <dbReference type="ARBA" id="ARBA00023157"/>
    </source>
</evidence>
<evidence type="ECO:0000256" key="7">
    <source>
        <dbReference type="ARBA" id="ARBA00022974"/>
    </source>
</evidence>
<dbReference type="Gene3D" id="1.10.238.10">
    <property type="entry name" value="EF-hand"/>
    <property type="match status" value="1"/>
</dbReference>
<dbReference type="InterPro" id="IPR036058">
    <property type="entry name" value="Kazal_dom_sf"/>
</dbReference>
<dbReference type="SUPFAM" id="SSF54791">
    <property type="entry name" value="Eukaryotic type KH-domain (KH-domain type I)"/>
    <property type="match status" value="1"/>
</dbReference>
<keyword evidence="6" id="KW-0106">Calcium</keyword>
<evidence type="ECO:0000256" key="15">
    <source>
        <dbReference type="PROSITE-ProRule" id="PRU00500"/>
    </source>
</evidence>
<dbReference type="InterPro" id="IPR011992">
    <property type="entry name" value="EF-hand-dom_pair"/>
</dbReference>
<dbReference type="Pfam" id="PF10591">
    <property type="entry name" value="SPARC_Ca_bdg"/>
    <property type="match status" value="1"/>
</dbReference>
<keyword evidence="3" id="KW-0272">Extracellular matrix</keyword>
<dbReference type="GO" id="GO:0005509">
    <property type="term" value="F:calcium ion binding"/>
    <property type="evidence" value="ECO:0007669"/>
    <property type="project" value="InterPro"/>
</dbReference>
<evidence type="ECO:0000256" key="14">
    <source>
        <dbReference type="PROSITE-ProRule" id="PRU00117"/>
    </source>
</evidence>
<keyword evidence="20" id="KW-1185">Reference proteome</keyword>
<dbReference type="Proteomes" id="UP000010552">
    <property type="component" value="Unassembled WGS sequence"/>
</dbReference>
<evidence type="ECO:0000256" key="1">
    <source>
        <dbReference type="ARBA" id="ARBA00004498"/>
    </source>
</evidence>
<evidence type="ECO:0000256" key="2">
    <source>
        <dbReference type="ARBA" id="ARBA00022525"/>
    </source>
</evidence>
<feature type="compositionally biased region" description="Acidic residues" evidence="16">
    <location>
        <begin position="786"/>
        <end position="818"/>
    </location>
</feature>
<dbReference type="InterPro" id="IPR004088">
    <property type="entry name" value="KH_dom_type_1"/>
</dbReference>
<dbReference type="Pfam" id="PF07648">
    <property type="entry name" value="Kazal_2"/>
    <property type="match status" value="1"/>
</dbReference>
<keyword evidence="7" id="KW-0654">Proteoglycan</keyword>
<dbReference type="Gene3D" id="3.30.1370.10">
    <property type="entry name" value="K Homology domain, type 1"/>
    <property type="match status" value="1"/>
</dbReference>
<dbReference type="SUPFAM" id="SSF57610">
    <property type="entry name" value="Thyroglobulin type-1 domain"/>
    <property type="match status" value="1"/>
</dbReference>
<keyword evidence="9" id="KW-0325">Glycoprotein</keyword>
<dbReference type="CDD" id="cd00104">
    <property type="entry name" value="KAZAL_FS"/>
    <property type="match status" value="1"/>
</dbReference>
<evidence type="ECO:0000256" key="5">
    <source>
        <dbReference type="ARBA" id="ARBA00022729"/>
    </source>
</evidence>
<dbReference type="FunFam" id="3.30.1370.10:FF:000101">
    <property type="entry name" value="Activating signal cointegrator 1 complex subunit 1"/>
    <property type="match status" value="1"/>
</dbReference>
<dbReference type="Pfam" id="PF00086">
    <property type="entry name" value="Thyroglobulin_1"/>
    <property type="match status" value="1"/>
</dbReference>
<dbReference type="SUPFAM" id="SSF47473">
    <property type="entry name" value="EF-hand"/>
    <property type="match status" value="1"/>
</dbReference>
<evidence type="ECO:0000256" key="4">
    <source>
        <dbReference type="ARBA" id="ARBA00022553"/>
    </source>
</evidence>
<organism evidence="19 20">
    <name type="scientific">Pteropus alecto</name>
    <name type="common">Black flying fox</name>
    <dbReference type="NCBI Taxonomy" id="9402"/>
    <lineage>
        <taxon>Eukaryota</taxon>
        <taxon>Metazoa</taxon>
        <taxon>Chordata</taxon>
        <taxon>Craniata</taxon>
        <taxon>Vertebrata</taxon>
        <taxon>Euteleostomi</taxon>
        <taxon>Mammalia</taxon>
        <taxon>Eutheria</taxon>
        <taxon>Laurasiatheria</taxon>
        <taxon>Chiroptera</taxon>
        <taxon>Yinpterochiroptera</taxon>
        <taxon>Pteropodoidea</taxon>
        <taxon>Pteropodidae</taxon>
        <taxon>Pteropodinae</taxon>
        <taxon>Pteropus</taxon>
    </lineage>
</organism>
<dbReference type="InterPro" id="IPR009210">
    <property type="entry name" value="ASCC1"/>
</dbReference>
<comment type="subcellular location">
    <subcellularLocation>
        <location evidence="1">Secreted</location>
        <location evidence="1">Extracellular space</location>
        <location evidence="1">Extracellular matrix</location>
    </subcellularLocation>
</comment>
<keyword evidence="14" id="KW-0694">RNA-binding</keyword>
<comment type="function">
    <text evidence="11">May participate in diverse steps of neurogenesis. Binds calcium.</text>
</comment>
<evidence type="ECO:0000313" key="19">
    <source>
        <dbReference type="EMBL" id="ELK09550.1"/>
    </source>
</evidence>
<dbReference type="Pfam" id="PF10469">
    <property type="entry name" value="AKAP7_NLS"/>
    <property type="match status" value="1"/>
</dbReference>
<dbReference type="EMBL" id="KB030800">
    <property type="protein sequence ID" value="ELK09550.1"/>
    <property type="molecule type" value="Genomic_DNA"/>
</dbReference>
<evidence type="ECO:0000256" key="13">
    <source>
        <dbReference type="ARBA" id="ARBA00077291"/>
    </source>
</evidence>
<dbReference type="eggNOG" id="KOG3555">
    <property type="taxonomic scope" value="Eukaryota"/>
</dbReference>
<dbReference type="InterPro" id="IPR002350">
    <property type="entry name" value="Kazal_dom"/>
</dbReference>
<name>L5KDC4_PTEAL</name>
<dbReference type="InterPro" id="IPR036612">
    <property type="entry name" value="KH_dom_type_1_sf"/>
</dbReference>
<proteinExistence type="predicted"/>
<dbReference type="PROSITE" id="PS50084">
    <property type="entry name" value="KH_TYPE_1"/>
    <property type="match status" value="1"/>
</dbReference>
<dbReference type="STRING" id="9402.L5KDC4"/>
<keyword evidence="5" id="KW-0732">Signal</keyword>
<keyword evidence="8 15" id="KW-1015">Disulfide bond</keyword>
<evidence type="ECO:0000256" key="3">
    <source>
        <dbReference type="ARBA" id="ARBA00022530"/>
    </source>
</evidence>
<comment type="caution">
    <text evidence="15">Lacks conserved residue(s) required for the propagation of feature annotation.</text>
</comment>
<dbReference type="InterPro" id="IPR004087">
    <property type="entry name" value="KH_dom"/>
</dbReference>
<gene>
    <name evidence="19" type="ORF">PAL_GLEAN10020516</name>
</gene>
<feature type="region of interest" description="Disordered" evidence="16">
    <location>
        <begin position="781"/>
        <end position="818"/>
    </location>
</feature>
<dbReference type="InParanoid" id="L5KDC4"/>
<dbReference type="PROSITE" id="PS00484">
    <property type="entry name" value="THYROGLOBULIN_1_1"/>
    <property type="match status" value="1"/>
</dbReference>
<sequence length="818" mass="91935">MEVLRPQLIRIGGRIYRKNPIQEQAYQHEEEDEDFYQGFMECAEEPCDGYEVVQTQQGFQCTVKAPSLLYKHIVGKRGDTRKKLEVETKTSISIPKPGQEGEIVITGQHRSGVISARTRIDVLLLTFRRKQPFTHFLAFFLNEVEVQERFLKFQEEVLEKCSMDHGVDSSIFQNPKKLHLTIGMLVLLSEQEIQQTCEMLQQCKNEFIDDIAGGKPLEVEMEGIEYMNDDPGMVDVLYAKVHMKDGSNRLQELVDRVLERFQASGLIVKEWNSVKLHATVMNTLFRKDPNEVTHRQKKNARYDDVKRDADGTVTDTAPAGAASLILPLPALGFFRQVHLLTRSHFSRDPLSIRLSPESDRRRRAEEDDSVCFANCGVGGRTLKYCRSQDPPGRTQTRMHAPGCGPLALPLLLLAAAALAEGDAKGLKESETPGNFMEDEQWLSSISQYSGKIKHWNRFRDDDYIKSWEDNQQGDEALDTTKDPCQKVKCSHHKVCIAQGYQRAMCISRKKLEHRIKQPALKLHGNRDTICKPCHMAQLASVCGSDGHTYSSTCKLEQQACLSSKQLMVKCEGPCPCPTEQTVTSTTDGKPETCTGQDLADLGDRLRDWFQLLHENSKQNGSTSSGASPASGLDKSLGASCKDSIGWMFSKLDTSADLFLDQTELAAINLDKYEVCIRPFFNSCDTYKDGRVSTAEWCFCFWREKPPCLVELERIQIQEAAKKKPGVFIPSCDEDGYYRKMQCDQSSGDCWCVDQLGLELTGTRTHGSPDCDDIVGFSGDFGSGVGWEDEEEKETEEAGEEAEEEEGEAGEADDGGYIW</sequence>
<evidence type="ECO:0000259" key="18">
    <source>
        <dbReference type="PROSITE" id="PS51465"/>
    </source>
</evidence>
<dbReference type="InterPro" id="IPR009097">
    <property type="entry name" value="Cyclic_Pdiesterase"/>
</dbReference>
<dbReference type="Gene3D" id="3.90.1140.10">
    <property type="entry name" value="Cyclic phosphodiesterase"/>
    <property type="match status" value="1"/>
</dbReference>
<dbReference type="PANTHER" id="PTHR13360">
    <property type="entry name" value="ACTIVATING SIGNAL COINTEGRATOR 1 COMPLEX SUBUNIT 1"/>
    <property type="match status" value="1"/>
</dbReference>
<dbReference type="CDD" id="cd22419">
    <property type="entry name" value="KH-I_ASCC1"/>
    <property type="match status" value="1"/>
</dbReference>
<dbReference type="Gene3D" id="4.10.800.10">
    <property type="entry name" value="Thyroglobulin type-1"/>
    <property type="match status" value="1"/>
</dbReference>
<dbReference type="InterPro" id="IPR047538">
    <property type="entry name" value="KH-I_ASCC1"/>
</dbReference>
<feature type="disulfide bond" evidence="15">
    <location>
        <begin position="742"/>
        <end position="749"/>
    </location>
</feature>
<evidence type="ECO:0000256" key="9">
    <source>
        <dbReference type="ARBA" id="ARBA00023180"/>
    </source>
</evidence>
<feature type="domain" description="Thyroglobulin type-1" evidence="17">
    <location>
        <begin position="704"/>
        <end position="770"/>
    </location>
</feature>
<dbReference type="InterPro" id="IPR019510">
    <property type="entry name" value="AKAP7-like_phosphoesterase"/>
</dbReference>
<keyword evidence="10" id="KW-0357">Heparan sulfate</keyword>
<feature type="domain" description="Kazal-like" evidence="18">
    <location>
        <begin position="524"/>
        <end position="575"/>
    </location>
</feature>
<dbReference type="PROSITE" id="PS51465">
    <property type="entry name" value="KAZAL_2"/>
    <property type="match status" value="1"/>
</dbReference>
<reference evidence="20" key="1">
    <citation type="journal article" date="2013" name="Science">
        <title>Comparative analysis of bat genomes provides insight into the evolution of flight and immunity.</title>
        <authorList>
            <person name="Zhang G."/>
            <person name="Cowled C."/>
            <person name="Shi Z."/>
            <person name="Huang Z."/>
            <person name="Bishop-Lilly K.A."/>
            <person name="Fang X."/>
            <person name="Wynne J.W."/>
            <person name="Xiong Z."/>
            <person name="Baker M.L."/>
            <person name="Zhao W."/>
            <person name="Tachedjian M."/>
            <person name="Zhu Y."/>
            <person name="Zhou P."/>
            <person name="Jiang X."/>
            <person name="Ng J."/>
            <person name="Yang L."/>
            <person name="Wu L."/>
            <person name="Xiao J."/>
            <person name="Feng Y."/>
            <person name="Chen Y."/>
            <person name="Sun X."/>
            <person name="Zhang Y."/>
            <person name="Marsh G.A."/>
            <person name="Crameri G."/>
            <person name="Broder C.C."/>
            <person name="Frey K.G."/>
            <person name="Wang L.F."/>
            <person name="Wang J."/>
        </authorList>
    </citation>
    <scope>NUCLEOTIDE SEQUENCE [LARGE SCALE GENOMIC DNA]</scope>
</reference>
<dbReference type="FunFam" id="3.30.60.30:FF:000003">
    <property type="entry name" value="SPARC/osteonectin, cwcv and kazal-like domains proteoglycan 3"/>
    <property type="match status" value="1"/>
</dbReference>
<keyword evidence="4" id="KW-0597">Phosphoprotein</keyword>
<dbReference type="FunCoup" id="L5KDC4">
    <property type="interactions" value="1105"/>
</dbReference>
<dbReference type="InterPro" id="IPR000716">
    <property type="entry name" value="Thyroglobulin_1"/>
</dbReference>
<dbReference type="GO" id="GO:0003723">
    <property type="term" value="F:RNA binding"/>
    <property type="evidence" value="ECO:0007669"/>
    <property type="project" value="UniProtKB-UniRule"/>
</dbReference>
<evidence type="ECO:0000256" key="10">
    <source>
        <dbReference type="ARBA" id="ARBA00023207"/>
    </source>
</evidence>
<dbReference type="AlphaFoldDB" id="L5KDC4"/>